<comment type="caution">
    <text evidence="1">The sequence shown here is derived from an EMBL/GenBank/DDBJ whole genome shotgun (WGS) entry which is preliminary data.</text>
</comment>
<evidence type="ECO:0000313" key="2">
    <source>
        <dbReference type="Proteomes" id="UP001140949"/>
    </source>
</evidence>
<dbReference type="Proteomes" id="UP001140949">
    <property type="component" value="Unassembled WGS sequence"/>
</dbReference>
<protein>
    <submittedName>
        <fullName evidence="1">Uncharacterized protein</fullName>
    </submittedName>
</protein>
<evidence type="ECO:0000313" key="1">
    <source>
        <dbReference type="EMBL" id="KAJ6796027.1"/>
    </source>
</evidence>
<dbReference type="EMBL" id="JANAVB010041420">
    <property type="protein sequence ID" value="KAJ6796027.1"/>
    <property type="molecule type" value="Genomic_DNA"/>
</dbReference>
<proteinExistence type="predicted"/>
<sequence>MSPPFGEYKLFSLILLDALRPRTAFYRRHCTVGWALLRSRALTLGCGSLHVFSGGPCRSRLKCSGIRTRVPLQPALGIGYIFEGTQSQLGPLERFLGRPWRILFNFDLKTLFFP</sequence>
<name>A0AAX6DW18_IRIPA</name>
<dbReference type="AlphaFoldDB" id="A0AAX6DW18"/>
<gene>
    <name evidence="1" type="ORF">M6B38_221500</name>
</gene>
<accession>A0AAX6DW18</accession>
<reference evidence="1" key="2">
    <citation type="submission" date="2023-04" db="EMBL/GenBank/DDBJ databases">
        <authorList>
            <person name="Bruccoleri R.E."/>
            <person name="Oakeley E.J."/>
            <person name="Faust A.-M."/>
            <person name="Dessus-Babus S."/>
            <person name="Altorfer M."/>
            <person name="Burckhardt D."/>
            <person name="Oertli M."/>
            <person name="Naumann U."/>
            <person name="Petersen F."/>
            <person name="Wong J."/>
        </authorList>
    </citation>
    <scope>NUCLEOTIDE SEQUENCE</scope>
    <source>
        <strain evidence="1">GSM-AAB239-AS_SAM_17_03QT</strain>
        <tissue evidence="1">Leaf</tissue>
    </source>
</reference>
<reference evidence="1" key="1">
    <citation type="journal article" date="2023" name="GigaByte">
        <title>Genome assembly of the bearded iris, Iris pallida Lam.</title>
        <authorList>
            <person name="Bruccoleri R.E."/>
            <person name="Oakeley E.J."/>
            <person name="Faust A.M.E."/>
            <person name="Altorfer M."/>
            <person name="Dessus-Babus S."/>
            <person name="Burckhardt D."/>
            <person name="Oertli M."/>
            <person name="Naumann U."/>
            <person name="Petersen F."/>
            <person name="Wong J."/>
        </authorList>
    </citation>
    <scope>NUCLEOTIDE SEQUENCE</scope>
    <source>
        <strain evidence="1">GSM-AAB239-AS_SAM_17_03QT</strain>
    </source>
</reference>
<organism evidence="1 2">
    <name type="scientific">Iris pallida</name>
    <name type="common">Sweet iris</name>
    <dbReference type="NCBI Taxonomy" id="29817"/>
    <lineage>
        <taxon>Eukaryota</taxon>
        <taxon>Viridiplantae</taxon>
        <taxon>Streptophyta</taxon>
        <taxon>Embryophyta</taxon>
        <taxon>Tracheophyta</taxon>
        <taxon>Spermatophyta</taxon>
        <taxon>Magnoliopsida</taxon>
        <taxon>Liliopsida</taxon>
        <taxon>Asparagales</taxon>
        <taxon>Iridaceae</taxon>
        <taxon>Iridoideae</taxon>
        <taxon>Irideae</taxon>
        <taxon>Iris</taxon>
    </lineage>
</organism>
<keyword evidence="2" id="KW-1185">Reference proteome</keyword>